<organism evidence="1 2">
    <name type="scientific">Halopseudomonas oceani</name>
    <dbReference type="NCBI Taxonomy" id="1708783"/>
    <lineage>
        <taxon>Bacteria</taxon>
        <taxon>Pseudomonadati</taxon>
        <taxon>Pseudomonadota</taxon>
        <taxon>Gammaproteobacteria</taxon>
        <taxon>Pseudomonadales</taxon>
        <taxon>Pseudomonadaceae</taxon>
        <taxon>Halopseudomonas</taxon>
    </lineage>
</organism>
<evidence type="ECO:0000313" key="1">
    <source>
        <dbReference type="EMBL" id="POB02462.1"/>
    </source>
</evidence>
<dbReference type="RefSeq" id="WP_104739008.1">
    <property type="nucleotide sequence ID" value="NZ_BMHR01000008.1"/>
</dbReference>
<sequence length="71" mass="8346">MITSLFKRRRCYAQLNAQGICVALWELPRQPQQGRWVEVNELQPRWIGKSLPTAARVNRRANRTGWRMLPA</sequence>
<name>A0A2P4ET63_9GAMM</name>
<evidence type="ECO:0000313" key="2">
    <source>
        <dbReference type="Proteomes" id="UP000243451"/>
    </source>
</evidence>
<keyword evidence="2" id="KW-1185">Reference proteome</keyword>
<dbReference type="OrthoDB" id="6910208at2"/>
<gene>
    <name evidence="1" type="ORF">C1949_13550</name>
</gene>
<proteinExistence type="predicted"/>
<dbReference type="AlphaFoldDB" id="A0A2P4ET63"/>
<reference evidence="1 2" key="1">
    <citation type="submission" date="2018-01" db="EMBL/GenBank/DDBJ databases">
        <title>Draft genome of the type strain Pseudomonas oceani DSM 100277 isolated from the deep water in Okinawa trough, northwestern Pacific Ocean.</title>
        <authorList>
            <person name="Gomila M."/>
            <person name="Mulet M."/>
            <person name="Garcia-Valdes E."/>
            <person name="Lalucat J."/>
        </authorList>
    </citation>
    <scope>NUCLEOTIDE SEQUENCE [LARGE SCALE GENOMIC DNA]</scope>
    <source>
        <strain evidence="1 2">DSM 100277</strain>
    </source>
</reference>
<dbReference type="Proteomes" id="UP000243451">
    <property type="component" value="Unassembled WGS sequence"/>
</dbReference>
<comment type="caution">
    <text evidence="1">The sequence shown here is derived from an EMBL/GenBank/DDBJ whole genome shotgun (WGS) entry which is preliminary data.</text>
</comment>
<accession>A0A2P4ET63</accession>
<dbReference type="EMBL" id="PPSK01000013">
    <property type="protein sequence ID" value="POB02462.1"/>
    <property type="molecule type" value="Genomic_DNA"/>
</dbReference>
<protein>
    <submittedName>
        <fullName evidence="1">Uncharacterized protein</fullName>
    </submittedName>
</protein>